<sequence>MFSKMKSRKAPLSLSSVSNVIKTSGTKDLSPSHFNAKDIEMNFVTQLGLPKDSIVAVAYDPVQSLLAVSTTYNEVRVYGQNSVEVVFEFNATHPITKLKFVKGVYLVAITESSGGITVLSLHSKSILVATSAPGAITAVEADPSLDFIILGLTNGSLMFFDVDRLNMSPLRVDNLQKKVLPKQKMSPVLHLEWHPRDIGTVLVTYSHCAILYSIASGELKSKFVYVVEKGAKSFELSSFVANGGKKKMFGSSKDVIPELTESHFHPNGLHVLTLHRDNTIAFWDAASGALIQTRNIFEVGLHKPGPSLEIPEVFHPIQSVRWICGEDPELTQLVICGAGAEGNLLHVLDFGYTLKYSMTSNEKQAEFYASPQSGQRILPVLFNLRKQDEQEYITSILPISGDNEPYFNGNHNPSYLLLVSNLNALYIIQFSTVGGAQGSTDLGGLLLPPSIAFIHPPVTSSSVQFVKRKDWFSMMSTRVSGGAAAKSNLLLKGGAPVENSSIPKSFGYNDTYRNILVTGHESGLVRLLDITKTEFSEAESIVQISLKETLYNSGNPNSVKIVDVSCAFGSKEMLVALGSGDVVICKFGRSNGSQGNHSTKDYARCPVQHENGNGKILDIRERISGSVTQTSTFLPVSLLQLDKKEKVSCIKMSDIGFAAVAYTSGRLVVCDITRGPAIILNLESISEHLVTVTGECYATVVEFSIMEYGQDGYSSVLLHVGTNCGGNLLNFKIVPMGNGGFEVVFTDRTIGLNYKSGAADPSLLKLDQIIPINAVDGSSAVAEMEIFNKLGQGVVIPGYVVTTSERDLRVLKIPKTKLSHKVVEDSCLRSGVLNFHNNGVMVASLVKTGYVKLFSLPSLADIADIKVPKEIYVKIKRSLESGIASQSEILSTGDFFVRSSKSEFLHMSAFDKGSRLHRSHNKENVTDLLFNENAIIPPRPTAGTLSWATGQTGYMSVEDLALLVAGPNRKPAKHPESQLAHNISPEANLSQGYGGYGAASQQSSRGYKEPVRRSTTASSGGVAGQGWVRSLQAGLESVEETIGGYANSASEAMTESVEGQKRAMYSAAFKDKFGF</sequence>
<feature type="repeat" description="WD" evidence="3">
    <location>
        <begin position="264"/>
        <end position="293"/>
    </location>
</feature>
<dbReference type="Proteomes" id="UP000002258">
    <property type="component" value="Chromosome 5"/>
</dbReference>
<dbReference type="HOGENOM" id="CLU_006030_0_0_1"/>
<dbReference type="STRING" id="322104.A3LUT8"/>
<dbReference type="GO" id="GO:0006893">
    <property type="term" value="P:Golgi to plasma membrane transport"/>
    <property type="evidence" value="ECO:0007669"/>
    <property type="project" value="TreeGrafter"/>
</dbReference>
<evidence type="ECO:0000313" key="6">
    <source>
        <dbReference type="EMBL" id="ABN67016.2"/>
    </source>
</evidence>
<dbReference type="AlphaFoldDB" id="A3LUT8"/>
<keyword evidence="7" id="KW-1185">Reference proteome</keyword>
<dbReference type="Pfam" id="PF08596">
    <property type="entry name" value="Lgl_C"/>
    <property type="match status" value="1"/>
</dbReference>
<dbReference type="InterPro" id="IPR013905">
    <property type="entry name" value="Lgl_C_dom"/>
</dbReference>
<evidence type="ECO:0000256" key="3">
    <source>
        <dbReference type="PROSITE-ProRule" id="PRU00221"/>
    </source>
</evidence>
<dbReference type="SUPFAM" id="SSF50978">
    <property type="entry name" value="WD40 repeat-like"/>
    <property type="match status" value="1"/>
</dbReference>
<feature type="region of interest" description="Disordered" evidence="4">
    <location>
        <begin position="990"/>
        <end position="1023"/>
    </location>
</feature>
<proteinExistence type="inferred from homology"/>
<dbReference type="SUPFAM" id="SSF50998">
    <property type="entry name" value="Quinoprotein alcohol dehydrogenase-like"/>
    <property type="match status" value="1"/>
</dbReference>
<evidence type="ECO:0000313" key="7">
    <source>
        <dbReference type="Proteomes" id="UP000002258"/>
    </source>
</evidence>
<name>A3LUT8_PICST</name>
<evidence type="ECO:0000256" key="2">
    <source>
        <dbReference type="ARBA" id="ARBA00022483"/>
    </source>
</evidence>
<accession>A3LUT8</accession>
<dbReference type="GO" id="GO:0019905">
    <property type="term" value="F:syntaxin binding"/>
    <property type="evidence" value="ECO:0007669"/>
    <property type="project" value="TreeGrafter"/>
</dbReference>
<dbReference type="PANTHER" id="PTHR10241">
    <property type="entry name" value="LETHAL 2 GIANT LARVAE PROTEIN"/>
    <property type="match status" value="1"/>
</dbReference>
<dbReference type="Gene3D" id="2.130.10.10">
    <property type="entry name" value="YVTN repeat-like/Quinoprotein amine dehydrogenase"/>
    <property type="match status" value="1"/>
</dbReference>
<dbReference type="GeneID" id="4839066"/>
<evidence type="ECO:0000256" key="1">
    <source>
        <dbReference type="ARBA" id="ARBA00008070"/>
    </source>
</evidence>
<gene>
    <name evidence="6" type="ORF">PICST_77984</name>
</gene>
<dbReference type="GO" id="GO:0006887">
    <property type="term" value="P:exocytosis"/>
    <property type="evidence" value="ECO:0007669"/>
    <property type="project" value="UniProtKB-KW"/>
</dbReference>
<evidence type="ECO:0000256" key="4">
    <source>
        <dbReference type="SAM" id="MobiDB-lite"/>
    </source>
</evidence>
<reference evidence="6 7" key="1">
    <citation type="journal article" date="2007" name="Nat. Biotechnol.">
        <title>Genome sequence of the lignocellulose-bioconverting and xylose-fermenting yeast Pichia stipitis.</title>
        <authorList>
            <person name="Jeffries T.W."/>
            <person name="Grigoriev I.V."/>
            <person name="Grimwood J."/>
            <person name="Laplaza J.M."/>
            <person name="Aerts A."/>
            <person name="Salamov A."/>
            <person name="Schmutz J."/>
            <person name="Lindquist E."/>
            <person name="Dehal P."/>
            <person name="Shapiro H."/>
            <person name="Jin Y.S."/>
            <person name="Passoth V."/>
            <person name="Richardson P.M."/>
        </authorList>
    </citation>
    <scope>NUCLEOTIDE SEQUENCE [LARGE SCALE GENOMIC DNA]</scope>
    <source>
        <strain evidence="7">ATCC 58785 / CBS 6054 / NBRC 10063 / NRRL Y-11545</strain>
    </source>
</reference>
<dbReference type="InterPro" id="IPR011047">
    <property type="entry name" value="Quinoprotein_ADH-like_sf"/>
</dbReference>
<dbReference type="OMA" id="QIYVFGQ"/>
<dbReference type="GO" id="GO:0005737">
    <property type="term" value="C:cytoplasm"/>
    <property type="evidence" value="ECO:0007669"/>
    <property type="project" value="TreeGrafter"/>
</dbReference>
<dbReference type="eggNOG" id="KOG1983">
    <property type="taxonomic scope" value="Eukaryota"/>
</dbReference>
<comment type="similarity">
    <text evidence="1">Belongs to the WD repeat L(2)GL family.</text>
</comment>
<dbReference type="EMBL" id="CP000499">
    <property type="protein sequence ID" value="ABN67016.2"/>
    <property type="molecule type" value="Genomic_DNA"/>
</dbReference>
<evidence type="ECO:0000259" key="5">
    <source>
        <dbReference type="Pfam" id="PF08596"/>
    </source>
</evidence>
<dbReference type="RefSeq" id="XP_001385045.2">
    <property type="nucleotide sequence ID" value="XM_001385008.1"/>
</dbReference>
<dbReference type="KEGG" id="pic:PICST_77984"/>
<feature type="domain" description="Lethal giant larvae (Lgl)-like C-terminal" evidence="5">
    <location>
        <begin position="558"/>
        <end position="973"/>
    </location>
</feature>
<dbReference type="FunCoup" id="A3LUT8">
    <property type="interactions" value="153"/>
</dbReference>
<organism evidence="6 7">
    <name type="scientific">Scheffersomyces stipitis (strain ATCC 58785 / CBS 6054 / NBRC 10063 / NRRL Y-11545)</name>
    <name type="common">Yeast</name>
    <name type="synonym">Pichia stipitis</name>
    <dbReference type="NCBI Taxonomy" id="322104"/>
    <lineage>
        <taxon>Eukaryota</taxon>
        <taxon>Fungi</taxon>
        <taxon>Dikarya</taxon>
        <taxon>Ascomycota</taxon>
        <taxon>Saccharomycotina</taxon>
        <taxon>Pichiomycetes</taxon>
        <taxon>Debaryomycetaceae</taxon>
        <taxon>Scheffersomyces</taxon>
    </lineage>
</organism>
<dbReference type="OrthoDB" id="19944at2759"/>
<protein>
    <recommendedName>
        <fullName evidence="5">Lethal giant larvae (Lgl)-like C-terminal domain-containing protein</fullName>
    </recommendedName>
</protein>
<dbReference type="InterPro" id="IPR036322">
    <property type="entry name" value="WD40_repeat_dom_sf"/>
</dbReference>
<dbReference type="GO" id="GO:0045159">
    <property type="term" value="F:myosin II binding"/>
    <property type="evidence" value="ECO:0007669"/>
    <property type="project" value="TreeGrafter"/>
</dbReference>
<dbReference type="InterPro" id="IPR001680">
    <property type="entry name" value="WD40_rpt"/>
</dbReference>
<dbReference type="PROSITE" id="PS50082">
    <property type="entry name" value="WD_REPEATS_2"/>
    <property type="match status" value="1"/>
</dbReference>
<dbReference type="PANTHER" id="PTHR10241:SF25">
    <property type="entry name" value="TOMOSYN, ISOFORM C"/>
    <property type="match status" value="1"/>
</dbReference>
<keyword evidence="3" id="KW-0853">WD repeat</keyword>
<dbReference type="InterPro" id="IPR015943">
    <property type="entry name" value="WD40/YVTN_repeat-like_dom_sf"/>
</dbReference>
<dbReference type="GO" id="GO:0005096">
    <property type="term" value="F:GTPase activator activity"/>
    <property type="evidence" value="ECO:0007669"/>
    <property type="project" value="TreeGrafter"/>
</dbReference>
<dbReference type="GO" id="GO:0005886">
    <property type="term" value="C:plasma membrane"/>
    <property type="evidence" value="ECO:0007669"/>
    <property type="project" value="TreeGrafter"/>
</dbReference>
<dbReference type="InParanoid" id="A3LUT8"/>
<keyword evidence="2" id="KW-0268">Exocytosis</keyword>